<evidence type="ECO:0000256" key="1">
    <source>
        <dbReference type="ARBA" id="ARBA00008428"/>
    </source>
</evidence>
<dbReference type="NCBIfam" id="TIGR00665">
    <property type="entry name" value="DnaB"/>
    <property type="match status" value="1"/>
</dbReference>
<dbReference type="CDD" id="cd00984">
    <property type="entry name" value="DnaB_C"/>
    <property type="match status" value="1"/>
</dbReference>
<sequence>MSPHEDTRVPPHDLQAEQSVLGGMMLSADAAVDVMAVLAAGHFYRPAHQVIYTTICSLMDQGEPVDVVSVNAELTRRGESERVGGALYLYTLANAVPTAANAGYYARIVFDHALLRRLIEVGTRAAQLGYAAQGDPVDLVDAVQGEILAITQTQTKEEDPLPADYLPAAMDRIEQRAAQGGGLQGLPTGFADLDALTSGLLAGQMIVIGARPAVGKTTLALDMAREAAFRAGATVAFFSLEMGEEEIVDRMLSAEARVPLHGIKSGMVKDYHWEALRAVMPVISDSKLVIKTGVSQLAQIRAACRRIKRSLGLRMVVVDYLQLVQTDGRYDSKQQEVTEISRALKLLAQELGITMVALSQLNRRSEDRAGKRPQMSDLRESGAIEQDSDIVILLHREDLHDKDSPRSGEADLLVVKHRNGPTCDITVAFQGHYSRFVDMHHR</sequence>
<dbReference type="GO" id="GO:0003678">
    <property type="term" value="F:DNA helicase activity"/>
    <property type="evidence" value="ECO:0007669"/>
    <property type="project" value="UniProtKB-EC"/>
</dbReference>
<evidence type="ECO:0000313" key="14">
    <source>
        <dbReference type="EMBL" id="QUX26394.1"/>
    </source>
</evidence>
<accession>A0A975QC84</accession>
<comment type="function">
    <text evidence="12">The main replicative DNA helicase, it participates in initiation and elongation during chromosome replication. Travels ahead of the DNA replisome, separating dsDNA into templates for DNA synthesis. A processive ATP-dependent 5'-3' DNA helicase it has DNA-dependent ATPase activity.</text>
</comment>
<dbReference type="PANTHER" id="PTHR30153:SF2">
    <property type="entry name" value="REPLICATIVE DNA HELICASE"/>
    <property type="match status" value="1"/>
</dbReference>
<dbReference type="RefSeq" id="WP_260697250.1">
    <property type="nucleotide sequence ID" value="NZ_CP074135.1"/>
</dbReference>
<keyword evidence="8 12" id="KW-0238">DNA-binding</keyword>
<dbReference type="Proteomes" id="UP000676079">
    <property type="component" value="Plasmid unnamed3"/>
</dbReference>
<keyword evidence="14" id="KW-0614">Plasmid</keyword>
<evidence type="ECO:0000256" key="6">
    <source>
        <dbReference type="ARBA" id="ARBA00022806"/>
    </source>
</evidence>
<dbReference type="InterPro" id="IPR016136">
    <property type="entry name" value="DNA_helicase_N/primase_C"/>
</dbReference>
<organism evidence="14 15">
    <name type="scientific">Nocardiopsis changdeensis</name>
    <dbReference type="NCBI Taxonomy" id="2831969"/>
    <lineage>
        <taxon>Bacteria</taxon>
        <taxon>Bacillati</taxon>
        <taxon>Actinomycetota</taxon>
        <taxon>Actinomycetes</taxon>
        <taxon>Streptosporangiales</taxon>
        <taxon>Nocardiopsidaceae</taxon>
        <taxon>Nocardiopsis</taxon>
    </lineage>
</organism>
<keyword evidence="7 12" id="KW-0067">ATP-binding</keyword>
<protein>
    <recommendedName>
        <fullName evidence="11 12">Replicative DNA helicase</fullName>
        <ecNumber evidence="11 12">5.6.2.3</ecNumber>
    </recommendedName>
</protein>
<dbReference type="SUPFAM" id="SSF48024">
    <property type="entry name" value="N-terminal domain of DnaB helicase"/>
    <property type="match status" value="1"/>
</dbReference>
<dbReference type="PROSITE" id="PS51199">
    <property type="entry name" value="SF4_HELICASE"/>
    <property type="match status" value="1"/>
</dbReference>
<dbReference type="InterPro" id="IPR036185">
    <property type="entry name" value="DNA_heli_DnaB-like_N_sf"/>
</dbReference>
<dbReference type="EC" id="5.6.2.3" evidence="11 12"/>
<evidence type="ECO:0000256" key="10">
    <source>
        <dbReference type="ARBA" id="ARBA00048954"/>
    </source>
</evidence>
<keyword evidence="6 12" id="KW-0347">Helicase</keyword>
<keyword evidence="5 12" id="KW-0378">Hydrolase</keyword>
<dbReference type="Gene3D" id="3.40.50.300">
    <property type="entry name" value="P-loop containing nucleotide triphosphate hydrolases"/>
    <property type="match status" value="1"/>
</dbReference>
<evidence type="ECO:0000256" key="8">
    <source>
        <dbReference type="ARBA" id="ARBA00023125"/>
    </source>
</evidence>
<dbReference type="GO" id="GO:0016787">
    <property type="term" value="F:hydrolase activity"/>
    <property type="evidence" value="ECO:0007669"/>
    <property type="project" value="UniProtKB-KW"/>
</dbReference>
<dbReference type="InterPro" id="IPR007692">
    <property type="entry name" value="DNA_helicase_DnaB"/>
</dbReference>
<evidence type="ECO:0000256" key="9">
    <source>
        <dbReference type="ARBA" id="ARBA00023235"/>
    </source>
</evidence>
<keyword evidence="15" id="KW-1185">Reference proteome</keyword>
<dbReference type="InterPro" id="IPR007693">
    <property type="entry name" value="DNA_helicase_DnaB-like_N"/>
</dbReference>
<reference evidence="15" key="1">
    <citation type="submission" date="2021-05" db="EMBL/GenBank/DDBJ databases">
        <title>Direct Submission.</title>
        <authorList>
            <person name="Li K."/>
            <person name="Gao J."/>
        </authorList>
    </citation>
    <scope>NUCLEOTIDE SEQUENCE [LARGE SCALE GENOMIC DNA]</scope>
    <source>
        <strain evidence="15">Mg02</strain>
        <plasmid evidence="15">unnamed3</plasmid>
    </source>
</reference>
<comment type="catalytic activity">
    <reaction evidence="10 12">
        <text>ATP + H2O = ADP + phosphate + H(+)</text>
        <dbReference type="Rhea" id="RHEA:13065"/>
        <dbReference type="ChEBI" id="CHEBI:15377"/>
        <dbReference type="ChEBI" id="CHEBI:15378"/>
        <dbReference type="ChEBI" id="CHEBI:30616"/>
        <dbReference type="ChEBI" id="CHEBI:43474"/>
        <dbReference type="ChEBI" id="CHEBI:456216"/>
        <dbReference type="EC" id="5.6.2.3"/>
    </reaction>
</comment>
<evidence type="ECO:0000256" key="3">
    <source>
        <dbReference type="ARBA" id="ARBA00022705"/>
    </source>
</evidence>
<evidence type="ECO:0000256" key="5">
    <source>
        <dbReference type="ARBA" id="ARBA00022801"/>
    </source>
</evidence>
<evidence type="ECO:0000256" key="11">
    <source>
        <dbReference type="NCBIfam" id="TIGR00665"/>
    </source>
</evidence>
<dbReference type="Pfam" id="PF00772">
    <property type="entry name" value="DnaB"/>
    <property type="match status" value="1"/>
</dbReference>
<dbReference type="InterPro" id="IPR007694">
    <property type="entry name" value="DNA_helicase_DnaB-like_C"/>
</dbReference>
<keyword evidence="9" id="KW-0413">Isomerase</keyword>
<dbReference type="SUPFAM" id="SSF52540">
    <property type="entry name" value="P-loop containing nucleoside triphosphate hydrolases"/>
    <property type="match status" value="1"/>
</dbReference>
<dbReference type="Gene3D" id="1.10.860.10">
    <property type="entry name" value="DNAb Helicase, Chain A"/>
    <property type="match status" value="1"/>
</dbReference>
<comment type="similarity">
    <text evidence="1 12">Belongs to the helicase family. DnaB subfamily.</text>
</comment>
<evidence type="ECO:0000259" key="13">
    <source>
        <dbReference type="PROSITE" id="PS51199"/>
    </source>
</evidence>
<keyword evidence="2 12" id="KW-0639">Primosome</keyword>
<keyword evidence="4 12" id="KW-0547">Nucleotide-binding</keyword>
<gene>
    <name evidence="14" type="primary">dnaB</name>
    <name evidence="14" type="ORF">KGD84_32365</name>
</gene>
<evidence type="ECO:0000256" key="4">
    <source>
        <dbReference type="ARBA" id="ARBA00022741"/>
    </source>
</evidence>
<feature type="domain" description="SF4 helicase" evidence="13">
    <location>
        <begin position="179"/>
        <end position="442"/>
    </location>
</feature>
<dbReference type="InterPro" id="IPR027417">
    <property type="entry name" value="P-loop_NTPase"/>
</dbReference>
<dbReference type="Pfam" id="PF03796">
    <property type="entry name" value="DnaB_C"/>
    <property type="match status" value="1"/>
</dbReference>
<proteinExistence type="inferred from homology"/>
<geneLocation type="plasmid" evidence="14 15">
    <name>unnamed3</name>
</geneLocation>
<evidence type="ECO:0000313" key="15">
    <source>
        <dbReference type="Proteomes" id="UP000676079"/>
    </source>
</evidence>
<name>A0A975QC84_9ACTN</name>
<evidence type="ECO:0000256" key="7">
    <source>
        <dbReference type="ARBA" id="ARBA00022840"/>
    </source>
</evidence>
<keyword evidence="3 12" id="KW-0235">DNA replication</keyword>
<dbReference type="PANTHER" id="PTHR30153">
    <property type="entry name" value="REPLICATIVE DNA HELICASE DNAB"/>
    <property type="match status" value="1"/>
</dbReference>
<evidence type="ECO:0000256" key="12">
    <source>
        <dbReference type="RuleBase" id="RU362085"/>
    </source>
</evidence>
<dbReference type="EMBL" id="CP074135">
    <property type="protein sequence ID" value="QUX26394.1"/>
    <property type="molecule type" value="Genomic_DNA"/>
</dbReference>
<evidence type="ECO:0000256" key="2">
    <source>
        <dbReference type="ARBA" id="ARBA00022515"/>
    </source>
</evidence>